<comment type="caution">
    <text evidence="2">The sequence shown here is derived from an EMBL/GenBank/DDBJ whole genome shotgun (WGS) entry which is preliminary data.</text>
</comment>
<accession>A0A9P3CJ36</accession>
<reference evidence="2 3" key="1">
    <citation type="submission" date="2021-01" db="EMBL/GenBank/DDBJ databases">
        <title>Cercospora kikuchii MAFF 305040 whole genome shotgun sequence.</title>
        <authorList>
            <person name="Kashiwa T."/>
            <person name="Suzuki T."/>
        </authorList>
    </citation>
    <scope>NUCLEOTIDE SEQUENCE [LARGE SCALE GENOMIC DNA]</scope>
    <source>
        <strain evidence="2 3">MAFF 305040</strain>
    </source>
</reference>
<feature type="compositionally biased region" description="Basic and acidic residues" evidence="1">
    <location>
        <begin position="267"/>
        <end position="279"/>
    </location>
</feature>
<proteinExistence type="predicted"/>
<evidence type="ECO:0000256" key="1">
    <source>
        <dbReference type="SAM" id="MobiDB-lite"/>
    </source>
</evidence>
<keyword evidence="3" id="KW-1185">Reference proteome</keyword>
<sequence>MVGLPKEMTAEEAAAELAYEELRQKWAEEEHRRELLYIRTQQERELKMQMLRSRAQSRACVDLTADSNDEGDVKIKTELHTEHELGSGSAIQPMPSALQVLQMPAPSRASTRSMPRTGEQMSVPATNTVQHENDSFRPGNNFAGFKSKFADFTCPYPEQLPTIVKDPNGIPGRDYIELRCGECGANFGRNRTFIKGAWGFYAHLKSIHDKKYPKGTLPSAAQLVDMCAYRAVSRQEVESLRRQKSKIEVVLSPGAEDDHPSKRKRNKSEVHGKTSELGRRSAKSPRKERRTKSPTQEKS</sequence>
<dbReference type="GeneID" id="68291860"/>
<dbReference type="AlphaFoldDB" id="A0A9P3CJ36"/>
<feature type="region of interest" description="Disordered" evidence="1">
    <location>
        <begin position="247"/>
        <end position="299"/>
    </location>
</feature>
<evidence type="ECO:0000313" key="3">
    <source>
        <dbReference type="Proteomes" id="UP000825890"/>
    </source>
</evidence>
<dbReference type="RefSeq" id="XP_044657528.1">
    <property type="nucleotide sequence ID" value="XM_044801593.1"/>
</dbReference>
<protein>
    <submittedName>
        <fullName evidence="2">Uncharacterized protein</fullName>
    </submittedName>
</protein>
<gene>
    <name evidence="2" type="ORF">CKM354_000628500</name>
</gene>
<name>A0A9P3CJ36_9PEZI</name>
<evidence type="ECO:0000313" key="2">
    <source>
        <dbReference type="EMBL" id="GIZ43041.1"/>
    </source>
</evidence>
<organism evidence="2 3">
    <name type="scientific">Cercospora kikuchii</name>
    <dbReference type="NCBI Taxonomy" id="84275"/>
    <lineage>
        <taxon>Eukaryota</taxon>
        <taxon>Fungi</taxon>
        <taxon>Dikarya</taxon>
        <taxon>Ascomycota</taxon>
        <taxon>Pezizomycotina</taxon>
        <taxon>Dothideomycetes</taxon>
        <taxon>Dothideomycetidae</taxon>
        <taxon>Mycosphaerellales</taxon>
        <taxon>Mycosphaerellaceae</taxon>
        <taxon>Cercospora</taxon>
    </lineage>
</organism>
<dbReference type="EMBL" id="BOLY01000004">
    <property type="protein sequence ID" value="GIZ43041.1"/>
    <property type="molecule type" value="Genomic_DNA"/>
</dbReference>
<feature type="compositionally biased region" description="Basic residues" evidence="1">
    <location>
        <begin position="280"/>
        <end position="292"/>
    </location>
</feature>
<dbReference type="OrthoDB" id="10456383at2759"/>
<dbReference type="Proteomes" id="UP000825890">
    <property type="component" value="Unassembled WGS sequence"/>
</dbReference>